<proteinExistence type="predicted"/>
<accession>A0ABX0UFI4</accession>
<evidence type="ECO:0000313" key="3">
    <source>
        <dbReference type="Proteomes" id="UP000745859"/>
    </source>
</evidence>
<name>A0ABX0UFI4_9FLAO</name>
<keyword evidence="1" id="KW-0175">Coiled coil</keyword>
<gene>
    <name evidence="2" type="ORF">FHR24_002238</name>
</gene>
<keyword evidence="3" id="KW-1185">Reference proteome</keyword>
<sequence length="403" mass="47224">MKILFLTDIYKHPVDHLPTNHDWLANLWFSNKKYTITKINDILKPNESNIGPELPKKPYTSVLKNSSITKITNYLKETIPSFDYVIAFECCEETRIILEQIHPKIIYIYFSPLRYSNRQTFTLSSNDKELQQKIVEVSNLGINYYQQQANYVKNLVNNKQSPLDIQPKSILLIGQVEADLSVWDGIKYTNLDDYFDEIIKIASNYNTIYYKPHPFAKKNNDKIANATNIINTDIEIYRLLSSDCIEHVITVSSSVAKEAKFFNKKVTQFSSLYISDDCKSVPYTMDENFWNYMFDTSNNSLSKQLTIDYLDIRPIRNTYWGYKFILELELKPHEVYKTLLESINNDLVKTQQLATELSNNIEKITKEQCKTKIDIIKLQNKSILYILSKTVKKIKKNYIKKNR</sequence>
<dbReference type="Proteomes" id="UP000745859">
    <property type="component" value="Unassembled WGS sequence"/>
</dbReference>
<evidence type="ECO:0000256" key="1">
    <source>
        <dbReference type="SAM" id="Coils"/>
    </source>
</evidence>
<feature type="coiled-coil region" evidence="1">
    <location>
        <begin position="340"/>
        <end position="367"/>
    </location>
</feature>
<organism evidence="2 3">
    <name type="scientific">Wenyingzhuangia heitensis</name>
    <dbReference type="NCBI Taxonomy" id="1487859"/>
    <lineage>
        <taxon>Bacteria</taxon>
        <taxon>Pseudomonadati</taxon>
        <taxon>Bacteroidota</taxon>
        <taxon>Flavobacteriia</taxon>
        <taxon>Flavobacteriales</taxon>
        <taxon>Flavobacteriaceae</taxon>
        <taxon>Wenyingzhuangia</taxon>
    </lineage>
</organism>
<evidence type="ECO:0000313" key="2">
    <source>
        <dbReference type="EMBL" id="NIJ45767.1"/>
    </source>
</evidence>
<dbReference type="EMBL" id="JAASQL010000003">
    <property type="protein sequence ID" value="NIJ45767.1"/>
    <property type="molecule type" value="Genomic_DNA"/>
</dbReference>
<protein>
    <recommendedName>
        <fullName evidence="4">Capsule polysaccharide biosynthesis protein</fullName>
    </recommendedName>
</protein>
<dbReference type="RefSeq" id="WP_167188499.1">
    <property type="nucleotide sequence ID" value="NZ_JAASQL010000003.1"/>
</dbReference>
<reference evidence="2 3" key="1">
    <citation type="submission" date="2020-03" db="EMBL/GenBank/DDBJ databases">
        <title>Genomic Encyclopedia of Type Strains, Phase IV (KMG-IV): sequencing the most valuable type-strain genomes for metagenomic binning, comparative biology and taxonomic classification.</title>
        <authorList>
            <person name="Goeker M."/>
        </authorList>
    </citation>
    <scope>NUCLEOTIDE SEQUENCE [LARGE SCALE GENOMIC DNA]</scope>
    <source>
        <strain evidence="2 3">DSM 101599</strain>
    </source>
</reference>
<comment type="caution">
    <text evidence="2">The sequence shown here is derived from an EMBL/GenBank/DDBJ whole genome shotgun (WGS) entry which is preliminary data.</text>
</comment>
<evidence type="ECO:0008006" key="4">
    <source>
        <dbReference type="Google" id="ProtNLM"/>
    </source>
</evidence>